<dbReference type="GO" id="GO:0043565">
    <property type="term" value="F:sequence-specific DNA binding"/>
    <property type="evidence" value="ECO:0007669"/>
    <property type="project" value="TreeGrafter"/>
</dbReference>
<organism evidence="8 9">
    <name type="scientific">Arthrobotrys conoides</name>
    <dbReference type="NCBI Taxonomy" id="74498"/>
    <lineage>
        <taxon>Eukaryota</taxon>
        <taxon>Fungi</taxon>
        <taxon>Dikarya</taxon>
        <taxon>Ascomycota</taxon>
        <taxon>Pezizomycotina</taxon>
        <taxon>Orbiliomycetes</taxon>
        <taxon>Orbiliales</taxon>
        <taxon>Orbiliaceae</taxon>
        <taxon>Arthrobotrys</taxon>
    </lineage>
</organism>
<keyword evidence="4" id="KW-0862">Zinc</keyword>
<evidence type="ECO:0000259" key="7">
    <source>
        <dbReference type="PROSITE" id="PS50157"/>
    </source>
</evidence>
<gene>
    <name evidence="8" type="ORF">TWF506_005961</name>
</gene>
<feature type="compositionally biased region" description="Basic and acidic residues" evidence="6">
    <location>
        <begin position="128"/>
        <end position="153"/>
    </location>
</feature>
<dbReference type="PROSITE" id="PS50157">
    <property type="entry name" value="ZINC_FINGER_C2H2_2"/>
    <property type="match status" value="1"/>
</dbReference>
<evidence type="ECO:0000256" key="4">
    <source>
        <dbReference type="ARBA" id="ARBA00022833"/>
    </source>
</evidence>
<keyword evidence="3 5" id="KW-0863">Zinc-finger</keyword>
<dbReference type="AlphaFoldDB" id="A0AAN8NKN6"/>
<evidence type="ECO:0000313" key="9">
    <source>
        <dbReference type="Proteomes" id="UP001307849"/>
    </source>
</evidence>
<feature type="region of interest" description="Disordered" evidence="6">
    <location>
        <begin position="128"/>
        <end position="194"/>
    </location>
</feature>
<dbReference type="Proteomes" id="UP001307849">
    <property type="component" value="Unassembled WGS sequence"/>
</dbReference>
<feature type="domain" description="C2H2-type" evidence="7">
    <location>
        <begin position="372"/>
        <end position="396"/>
    </location>
</feature>
<comment type="caution">
    <text evidence="8">The sequence shown here is derived from an EMBL/GenBank/DDBJ whole genome shotgun (WGS) entry which is preliminary data.</text>
</comment>
<evidence type="ECO:0000256" key="5">
    <source>
        <dbReference type="PROSITE-ProRule" id="PRU00042"/>
    </source>
</evidence>
<feature type="compositionally biased region" description="Basic residues" evidence="6">
    <location>
        <begin position="154"/>
        <end position="165"/>
    </location>
</feature>
<proteinExistence type="predicted"/>
<evidence type="ECO:0000256" key="3">
    <source>
        <dbReference type="ARBA" id="ARBA00022771"/>
    </source>
</evidence>
<evidence type="ECO:0000313" key="8">
    <source>
        <dbReference type="EMBL" id="KAK6518826.1"/>
    </source>
</evidence>
<keyword evidence="2" id="KW-0677">Repeat</keyword>
<protein>
    <recommendedName>
        <fullName evidence="7">C2H2-type domain-containing protein</fullName>
    </recommendedName>
</protein>
<dbReference type="EMBL" id="JAVHJM010000002">
    <property type="protein sequence ID" value="KAK6518826.1"/>
    <property type="molecule type" value="Genomic_DNA"/>
</dbReference>
<dbReference type="PANTHER" id="PTHR24408:SF58">
    <property type="entry name" value="TRANSCRIPTION FACTOR (TFIIIA), PUTATIVE (AFU_ORTHOLOGUE AFUA_1G05150)-RELATED"/>
    <property type="match status" value="1"/>
</dbReference>
<evidence type="ECO:0000256" key="1">
    <source>
        <dbReference type="ARBA" id="ARBA00022723"/>
    </source>
</evidence>
<name>A0AAN8NKN6_9PEZI</name>
<evidence type="ECO:0000256" key="6">
    <source>
        <dbReference type="SAM" id="MobiDB-lite"/>
    </source>
</evidence>
<dbReference type="PROSITE" id="PS00028">
    <property type="entry name" value="ZINC_FINGER_C2H2_1"/>
    <property type="match status" value="3"/>
</dbReference>
<dbReference type="SMART" id="SM00355">
    <property type="entry name" value="ZnF_C2H2"/>
    <property type="match status" value="4"/>
</dbReference>
<dbReference type="InterPro" id="IPR013087">
    <property type="entry name" value="Znf_C2H2_type"/>
</dbReference>
<keyword evidence="1" id="KW-0479">Metal-binding</keyword>
<dbReference type="Gene3D" id="3.30.160.60">
    <property type="entry name" value="Classic Zinc Finger"/>
    <property type="match status" value="1"/>
</dbReference>
<dbReference type="PANTHER" id="PTHR24408">
    <property type="entry name" value="ZINC FINGER PROTEIN"/>
    <property type="match status" value="1"/>
</dbReference>
<keyword evidence="9" id="KW-1185">Reference proteome</keyword>
<sequence>MPSERYNLRSRSKRTNQDATPNVVTKMVSQPCNWCEVVAAAPTRRFIRDLHCCTCDEFFTGADIYNLHILLRHLWTGKDPPSASFTCLDCRTDFFDEKGFKKHLVEHDEIRRKADACARKAALSKKRKEEKEERRKELEGMTEEERKKREEEKKKRKEKKKKIKEAKKAERREEKKKLKKERKEEKEKMKKEKGEEKGKKIKIFICPDCNRDFRSKSLRRNHQCPNQHRCLSDECMRTFRTARGLVDHLESGACKSGYNRENISRAICERDTKSMITVPGILKLLEEHQWSTAELDATESGLEDGIESCSLSSWGVLTPVDGSEVSFELISNDGRQQDDADHDIISLASDYSDITPGSQESSIIISEPVKPTECHICHKVFARVTDLGRHLASPIHGPKLYHCQLSFMGFEQKGPVKQFKTLSGLVAHIESSGCRGGVPTFNLAMSMLGRLAEELGFPNRYSRWKYSVFPAI</sequence>
<dbReference type="GO" id="GO:0008270">
    <property type="term" value="F:zinc ion binding"/>
    <property type="evidence" value="ECO:0007669"/>
    <property type="project" value="UniProtKB-KW"/>
</dbReference>
<reference evidence="8 9" key="1">
    <citation type="submission" date="2019-10" db="EMBL/GenBank/DDBJ databases">
        <authorList>
            <person name="Palmer J.M."/>
        </authorList>
    </citation>
    <scope>NUCLEOTIDE SEQUENCE [LARGE SCALE GENOMIC DNA]</scope>
    <source>
        <strain evidence="8 9">TWF506</strain>
    </source>
</reference>
<evidence type="ECO:0000256" key="2">
    <source>
        <dbReference type="ARBA" id="ARBA00022737"/>
    </source>
</evidence>
<accession>A0AAN8NKN6</accession>
<dbReference type="Pfam" id="PF00096">
    <property type="entry name" value="zf-C2H2"/>
    <property type="match status" value="1"/>
</dbReference>
<feature type="compositionally biased region" description="Basic and acidic residues" evidence="6">
    <location>
        <begin position="166"/>
        <end position="194"/>
    </location>
</feature>
<dbReference type="GO" id="GO:0005634">
    <property type="term" value="C:nucleus"/>
    <property type="evidence" value="ECO:0007669"/>
    <property type="project" value="TreeGrafter"/>
</dbReference>
<dbReference type="GO" id="GO:0000981">
    <property type="term" value="F:DNA-binding transcription factor activity, RNA polymerase II-specific"/>
    <property type="evidence" value="ECO:0007669"/>
    <property type="project" value="TreeGrafter"/>
</dbReference>